<feature type="domain" description="GP-PDE" evidence="1">
    <location>
        <begin position="18"/>
        <end position="256"/>
    </location>
</feature>
<name>A0ABN2VQ64_9ACTN</name>
<keyword evidence="3" id="KW-1185">Reference proteome</keyword>
<organism evidence="2 3">
    <name type="scientific">Aeromicrobium halocynthiae</name>
    <dbReference type="NCBI Taxonomy" id="560557"/>
    <lineage>
        <taxon>Bacteria</taxon>
        <taxon>Bacillati</taxon>
        <taxon>Actinomycetota</taxon>
        <taxon>Actinomycetes</taxon>
        <taxon>Propionibacteriales</taxon>
        <taxon>Nocardioidaceae</taxon>
        <taxon>Aeromicrobium</taxon>
    </lineage>
</organism>
<proteinExistence type="predicted"/>
<gene>
    <name evidence="2" type="ORF">GCM10009821_01880</name>
</gene>
<sequence length="265" mass="28980">MTVRVDLSRYRYFDRPTPLAMAHRGGALLPGLEGLENTMAAFRAAVELGYTYLETDVHASRDGVVYAFHDSDLSRLGGTPDGISDLPSERVDAVRLVDREPIPRLTTVLTELPSARLNIDVKSDHALEPTLEVLREADALDRVCLASFSGARLRRIRALEPSVATSAGPREVATVVLGPTRGIRESVVRAGVTCLQVPARRGPVPVVTRRFVAHAHDLGLQVHVWTVDDPAEMRSLLRIGVDGIVTDRPDLLRQVLIESGNWSST</sequence>
<dbReference type="SUPFAM" id="SSF51695">
    <property type="entry name" value="PLC-like phosphodiesterases"/>
    <property type="match status" value="1"/>
</dbReference>
<dbReference type="Pfam" id="PF03009">
    <property type="entry name" value="GDPD"/>
    <property type="match status" value="1"/>
</dbReference>
<comment type="caution">
    <text evidence="2">The sequence shown here is derived from an EMBL/GenBank/DDBJ whole genome shotgun (WGS) entry which is preliminary data.</text>
</comment>
<dbReference type="Proteomes" id="UP001501480">
    <property type="component" value="Unassembled WGS sequence"/>
</dbReference>
<dbReference type="PROSITE" id="PS51704">
    <property type="entry name" value="GP_PDE"/>
    <property type="match status" value="1"/>
</dbReference>
<accession>A0ABN2VQ64</accession>
<dbReference type="InterPro" id="IPR017946">
    <property type="entry name" value="PLC-like_Pdiesterase_TIM-brl"/>
</dbReference>
<evidence type="ECO:0000313" key="3">
    <source>
        <dbReference type="Proteomes" id="UP001501480"/>
    </source>
</evidence>
<dbReference type="InterPro" id="IPR030395">
    <property type="entry name" value="GP_PDE_dom"/>
</dbReference>
<dbReference type="Gene3D" id="3.20.20.190">
    <property type="entry name" value="Phosphatidylinositol (PI) phosphodiesterase"/>
    <property type="match status" value="1"/>
</dbReference>
<dbReference type="CDD" id="cd08561">
    <property type="entry name" value="GDPD_cytoplasmic_ScUgpQ2_like"/>
    <property type="match status" value="1"/>
</dbReference>
<dbReference type="PANTHER" id="PTHR43805">
    <property type="entry name" value="GLYCEROPHOSPHORYL DIESTER PHOSPHODIESTERASE"/>
    <property type="match status" value="1"/>
</dbReference>
<reference evidence="2 3" key="1">
    <citation type="journal article" date="2019" name="Int. J. Syst. Evol. Microbiol.">
        <title>The Global Catalogue of Microorganisms (GCM) 10K type strain sequencing project: providing services to taxonomists for standard genome sequencing and annotation.</title>
        <authorList>
            <consortium name="The Broad Institute Genomics Platform"/>
            <consortium name="The Broad Institute Genome Sequencing Center for Infectious Disease"/>
            <person name="Wu L."/>
            <person name="Ma J."/>
        </authorList>
    </citation>
    <scope>NUCLEOTIDE SEQUENCE [LARGE SCALE GENOMIC DNA]</scope>
    <source>
        <strain evidence="2 3">JCM 15749</strain>
    </source>
</reference>
<dbReference type="PANTHER" id="PTHR43805:SF1">
    <property type="entry name" value="GP-PDE DOMAIN-CONTAINING PROTEIN"/>
    <property type="match status" value="1"/>
</dbReference>
<protein>
    <submittedName>
        <fullName evidence="2">Glycerophosphodiester phosphodiesterase</fullName>
    </submittedName>
</protein>
<dbReference type="RefSeq" id="WP_344323204.1">
    <property type="nucleotide sequence ID" value="NZ_BAAAPY010000001.1"/>
</dbReference>
<evidence type="ECO:0000259" key="1">
    <source>
        <dbReference type="PROSITE" id="PS51704"/>
    </source>
</evidence>
<dbReference type="EMBL" id="BAAAPY010000001">
    <property type="protein sequence ID" value="GAA2069220.1"/>
    <property type="molecule type" value="Genomic_DNA"/>
</dbReference>
<evidence type="ECO:0000313" key="2">
    <source>
        <dbReference type="EMBL" id="GAA2069220.1"/>
    </source>
</evidence>